<dbReference type="PANTHER" id="PTHR24320:SF227">
    <property type="entry name" value="RETINOL DEHYDROGENASE 11"/>
    <property type="match status" value="1"/>
</dbReference>
<evidence type="ECO:0000313" key="4">
    <source>
        <dbReference type="Proteomes" id="UP001166291"/>
    </source>
</evidence>
<evidence type="ECO:0000313" key="3">
    <source>
        <dbReference type="EMBL" id="MBW2942657.1"/>
    </source>
</evidence>
<dbReference type="Proteomes" id="UP001166291">
    <property type="component" value="Unassembled WGS sequence"/>
</dbReference>
<sequence length="324" mass="34741">MTKSRSDALPFDEITADTILQGVDLSGQAAIVTGASSGLGIAIASALAGAGADVTLAVRDIVAGEKVAQSISRSRGVKAPDVAYIDLLNATSIRAFVDNFGDRPLKYLINNAGLMAPPLTYSTDGFESQMAVNYFSPFLLSELLLTNLQAASPARVITVSSGSHHLSELRMDDLHYRRRPYEKFEAYGHAKLCANLLAVEYSRRYAERGVVMHAVTPGGVATNLARHTSFEDALKQGWIKEDGSLPGGPLRSIEQGAASPIWAAVSPELEGRGGLYIEDCAVAPIWNSSIPKCYGVTAKSIDPDDARQLWEMTYPLIERAGRQA</sequence>
<keyword evidence="4" id="KW-1185">Reference proteome</keyword>
<comment type="similarity">
    <text evidence="1">Belongs to the short-chain dehydrogenases/reductases (SDR) family.</text>
</comment>
<reference evidence="3" key="1">
    <citation type="submission" date="2021-07" db="EMBL/GenBank/DDBJ databases">
        <title>Zhongshania sp. CAU 1632 isolated from seawater.</title>
        <authorList>
            <person name="Kim W."/>
        </authorList>
    </citation>
    <scope>NUCLEOTIDE SEQUENCE</scope>
    <source>
        <strain evidence="3">CAU 1632</strain>
    </source>
</reference>
<gene>
    <name evidence="3" type="ORF">KXJ70_17800</name>
</gene>
<name>A0ABS6VWE2_9GAMM</name>
<dbReference type="EMBL" id="JAHWDQ010000007">
    <property type="protein sequence ID" value="MBW2942657.1"/>
    <property type="molecule type" value="Genomic_DNA"/>
</dbReference>
<protein>
    <submittedName>
        <fullName evidence="3">SDR family NAD(P)-dependent oxidoreductase</fullName>
    </submittedName>
</protein>
<dbReference type="PANTHER" id="PTHR24320">
    <property type="entry name" value="RETINOL DEHYDROGENASE"/>
    <property type="match status" value="1"/>
</dbReference>
<organism evidence="3 4">
    <name type="scientific">Zhongshania aquimaris</name>
    <dbReference type="NCBI Taxonomy" id="2857107"/>
    <lineage>
        <taxon>Bacteria</taxon>
        <taxon>Pseudomonadati</taxon>
        <taxon>Pseudomonadota</taxon>
        <taxon>Gammaproteobacteria</taxon>
        <taxon>Cellvibrionales</taxon>
        <taxon>Spongiibacteraceae</taxon>
        <taxon>Zhongshania</taxon>
    </lineage>
</organism>
<keyword evidence="2" id="KW-0560">Oxidoreductase</keyword>
<comment type="caution">
    <text evidence="3">The sequence shown here is derived from an EMBL/GenBank/DDBJ whole genome shotgun (WGS) entry which is preliminary data.</text>
</comment>
<dbReference type="Pfam" id="PF00106">
    <property type="entry name" value="adh_short"/>
    <property type="match status" value="1"/>
</dbReference>
<dbReference type="RefSeq" id="WP_219044903.1">
    <property type="nucleotide sequence ID" value="NZ_JAHWDQ010000007.1"/>
</dbReference>
<accession>A0ABS6VWE2</accession>
<proteinExistence type="inferred from homology"/>
<evidence type="ECO:0000256" key="2">
    <source>
        <dbReference type="ARBA" id="ARBA00023002"/>
    </source>
</evidence>
<dbReference type="InterPro" id="IPR002347">
    <property type="entry name" value="SDR_fam"/>
</dbReference>
<evidence type="ECO:0000256" key="1">
    <source>
        <dbReference type="ARBA" id="ARBA00006484"/>
    </source>
</evidence>